<proteinExistence type="predicted"/>
<evidence type="ECO:0000313" key="5">
    <source>
        <dbReference type="EMBL" id="CAA9483005.1"/>
    </source>
</evidence>
<comment type="function">
    <text evidence="1">Probable oxidoreductase that may play a role as regulator of mitochondrial function.</text>
</comment>
<dbReference type="InterPro" id="IPR036188">
    <property type="entry name" value="FAD/NAD-bd_sf"/>
</dbReference>
<accession>A0A6J4RWH3</accession>
<dbReference type="EMBL" id="CADCVR010000027">
    <property type="protein sequence ID" value="CAA9483005.1"/>
    <property type="molecule type" value="Genomic_DNA"/>
</dbReference>
<sequence length="507" mass="52930">MSDALVIGAGPNGLAAAIRLAGAGLSVTVLEAADAPGGAVRTQELTLPGFKHDTFSAVHPAGAASPVFAAMPLHRHGLEWVHPAACVAHTLTPEHSAVLYRDTAATAASLNDLHPGDGDRWVAFVRPFLDAFEGVRATMLSGFPPVGGPLKLLAQAGPVHSLRFASLLVGSSEALGRDLFEGSEARAWLSSAATHGDAPPEQRGSAIAAFYLCLLGHAVGWPSPRGGAGRVTDALVAHLAELGGTVRTGARVVKVESAGRRVTGVRLADGERLGARVVVADVMPHALAALAHDGLPPRYRRALQRFVYGPATLKVDWALDGPIPWSDPEVRGAGTVHVAGSEAEFLATVRQSQHALPEHPFLLLGQQSIADPVRAPEGKHTAWAYTHGPRHGVDWAAAESAHVARMEAQVERFAPGFRERIIARHVLGPAALEARNANLVHGDVGGGSYKLSQVVFRPTPGLSPYRTPLEGLFIGSAAAFPGGAVHGVPGDAAARAALRQARRSRSR</sequence>
<gene>
    <name evidence="5" type="ORF">AVDCRST_MAG53-873</name>
</gene>
<comment type="subunit">
    <text evidence="2">Interacts with COX5B; this interaction may contribute to localize PYROXD2 to the inner face of the inner mitochondrial membrane.</text>
</comment>
<dbReference type="PANTHER" id="PTHR10668">
    <property type="entry name" value="PHYTOENE DEHYDROGENASE"/>
    <property type="match status" value="1"/>
</dbReference>
<evidence type="ECO:0000256" key="1">
    <source>
        <dbReference type="ARBA" id="ARBA00037217"/>
    </source>
</evidence>
<dbReference type="PRINTS" id="PR00411">
    <property type="entry name" value="PNDRDTASEI"/>
</dbReference>
<evidence type="ECO:0000259" key="4">
    <source>
        <dbReference type="Pfam" id="PF01593"/>
    </source>
</evidence>
<organism evidence="5">
    <name type="scientific">uncultured Solirubrobacteraceae bacterium</name>
    <dbReference type="NCBI Taxonomy" id="1162706"/>
    <lineage>
        <taxon>Bacteria</taxon>
        <taxon>Bacillati</taxon>
        <taxon>Actinomycetota</taxon>
        <taxon>Thermoleophilia</taxon>
        <taxon>Solirubrobacterales</taxon>
        <taxon>Solirubrobacteraceae</taxon>
        <taxon>environmental samples</taxon>
    </lineage>
</organism>
<evidence type="ECO:0000256" key="3">
    <source>
        <dbReference type="ARBA" id="ARBA00040298"/>
    </source>
</evidence>
<dbReference type="Gene3D" id="3.50.50.60">
    <property type="entry name" value="FAD/NAD(P)-binding domain"/>
    <property type="match status" value="2"/>
</dbReference>
<name>A0A6J4RWH3_9ACTN</name>
<dbReference type="Gene3D" id="3.90.660.50">
    <property type="match status" value="1"/>
</dbReference>
<dbReference type="GO" id="GO:0016491">
    <property type="term" value="F:oxidoreductase activity"/>
    <property type="evidence" value="ECO:0007669"/>
    <property type="project" value="InterPro"/>
</dbReference>
<dbReference type="SUPFAM" id="SSF51905">
    <property type="entry name" value="FAD/NAD(P)-binding domain"/>
    <property type="match status" value="1"/>
</dbReference>
<dbReference type="AlphaFoldDB" id="A0A6J4RWH3"/>
<feature type="domain" description="Amine oxidase" evidence="4">
    <location>
        <begin position="13"/>
        <end position="488"/>
    </location>
</feature>
<dbReference type="PANTHER" id="PTHR10668:SF105">
    <property type="entry name" value="DEHYDROGENASE-RELATED"/>
    <property type="match status" value="1"/>
</dbReference>
<dbReference type="InterPro" id="IPR002937">
    <property type="entry name" value="Amino_oxidase"/>
</dbReference>
<dbReference type="Pfam" id="PF01593">
    <property type="entry name" value="Amino_oxidase"/>
    <property type="match status" value="1"/>
</dbReference>
<evidence type="ECO:0000256" key="2">
    <source>
        <dbReference type="ARBA" id="ARBA00038825"/>
    </source>
</evidence>
<protein>
    <recommendedName>
        <fullName evidence="3">Pyridine nucleotide-disulfide oxidoreductase domain-containing protein 2</fullName>
    </recommendedName>
</protein>
<reference evidence="5" key="1">
    <citation type="submission" date="2020-02" db="EMBL/GenBank/DDBJ databases">
        <authorList>
            <person name="Meier V. D."/>
        </authorList>
    </citation>
    <scope>NUCLEOTIDE SEQUENCE</scope>
    <source>
        <strain evidence="5">AVDCRST_MAG53</strain>
    </source>
</reference>